<proteinExistence type="predicted"/>
<dbReference type="AlphaFoldDB" id="A0A0C2D182"/>
<dbReference type="RefSeq" id="WP_052551373.1">
    <property type="nucleotide sequence ID" value="NZ_JMCC02000050.1"/>
</dbReference>
<evidence type="ECO:0000259" key="1">
    <source>
        <dbReference type="Pfam" id="PF14300"/>
    </source>
</evidence>
<dbReference type="InterPro" id="IPR025402">
    <property type="entry name" value="DMP19_C"/>
</dbReference>
<sequence>MAIAAGEIDLADLLCLASAEPPWAPAVVVDAIAGLFASEGDYANGGADQFVWNHGAATARAIGAAWLAVGAVENGELLVELAAALERSEAETPPDPPGPPDPLQAFMAYRRRVGGPDFNRPAPHDELAEALVEYAHEHPEAFSRPSRSDV</sequence>
<organism evidence="2 3">
    <name type="scientific">Enhygromyxa salina</name>
    <dbReference type="NCBI Taxonomy" id="215803"/>
    <lineage>
        <taxon>Bacteria</taxon>
        <taxon>Pseudomonadati</taxon>
        <taxon>Myxococcota</taxon>
        <taxon>Polyangia</taxon>
        <taxon>Nannocystales</taxon>
        <taxon>Nannocystaceae</taxon>
        <taxon>Enhygromyxa</taxon>
    </lineage>
</organism>
<evidence type="ECO:0000313" key="3">
    <source>
        <dbReference type="Proteomes" id="UP000031599"/>
    </source>
</evidence>
<comment type="caution">
    <text evidence="2">The sequence shown here is derived from an EMBL/GenBank/DDBJ whole genome shotgun (WGS) entry which is preliminary data.</text>
</comment>
<gene>
    <name evidence="2" type="ORF">DB30_05459</name>
</gene>
<evidence type="ECO:0000313" key="2">
    <source>
        <dbReference type="EMBL" id="KIG15585.1"/>
    </source>
</evidence>
<protein>
    <recommendedName>
        <fullName evidence="1">DNA mimic protein DMP19 C-terminal domain-containing protein</fullName>
    </recommendedName>
</protein>
<dbReference type="Proteomes" id="UP000031599">
    <property type="component" value="Unassembled WGS sequence"/>
</dbReference>
<dbReference type="EMBL" id="JMCC02000050">
    <property type="protein sequence ID" value="KIG15585.1"/>
    <property type="molecule type" value="Genomic_DNA"/>
</dbReference>
<reference evidence="2 3" key="1">
    <citation type="submission" date="2014-12" db="EMBL/GenBank/DDBJ databases">
        <title>Genome assembly of Enhygromyxa salina DSM 15201.</title>
        <authorList>
            <person name="Sharma G."/>
            <person name="Subramanian S."/>
        </authorList>
    </citation>
    <scope>NUCLEOTIDE SEQUENCE [LARGE SCALE GENOMIC DNA]</scope>
    <source>
        <strain evidence="2 3">DSM 15201</strain>
    </source>
</reference>
<dbReference type="Pfam" id="PF14300">
    <property type="entry name" value="DMP19"/>
    <property type="match status" value="1"/>
</dbReference>
<name>A0A0C2D182_9BACT</name>
<feature type="domain" description="DNA mimic protein DMP19 C-terminal" evidence="1">
    <location>
        <begin position="35"/>
        <end position="91"/>
    </location>
</feature>
<accession>A0A0C2D182</accession>